<keyword evidence="2 4" id="KW-0238">DNA-binding</keyword>
<evidence type="ECO:0000313" key="6">
    <source>
        <dbReference type="EMBL" id="QUS57552.1"/>
    </source>
</evidence>
<dbReference type="Pfam" id="PF00440">
    <property type="entry name" value="TetR_N"/>
    <property type="match status" value="1"/>
</dbReference>
<dbReference type="Proteomes" id="UP000680706">
    <property type="component" value="Chromosome"/>
</dbReference>
<keyword evidence="7" id="KW-1185">Reference proteome</keyword>
<organism evidence="6 7">
    <name type="scientific">Pseudovibrio brasiliensis</name>
    <dbReference type="NCBI Taxonomy" id="1898042"/>
    <lineage>
        <taxon>Bacteria</taxon>
        <taxon>Pseudomonadati</taxon>
        <taxon>Pseudomonadota</taxon>
        <taxon>Alphaproteobacteria</taxon>
        <taxon>Hyphomicrobiales</taxon>
        <taxon>Stappiaceae</taxon>
        <taxon>Pseudovibrio</taxon>
    </lineage>
</organism>
<evidence type="ECO:0000259" key="5">
    <source>
        <dbReference type="PROSITE" id="PS50977"/>
    </source>
</evidence>
<dbReference type="PROSITE" id="PS50977">
    <property type="entry name" value="HTH_TETR_2"/>
    <property type="match status" value="1"/>
</dbReference>
<keyword evidence="3" id="KW-0804">Transcription</keyword>
<dbReference type="SUPFAM" id="SSF48498">
    <property type="entry name" value="Tetracyclin repressor-like, C-terminal domain"/>
    <property type="match status" value="1"/>
</dbReference>
<feature type="domain" description="HTH tetR-type" evidence="5">
    <location>
        <begin position="16"/>
        <end position="76"/>
    </location>
</feature>
<reference evidence="6 7" key="1">
    <citation type="journal article" date="2021" name="Angew. Chem. Int. Ed. Engl.">
        <title>A novel family of nonribosomal peptides modulate collective behavior in Pseudovibrio bacteria isolated from marine sponges.</title>
        <authorList>
            <person name="Ioca L.P."/>
            <person name="Dai Y."/>
            <person name="Kunakom S."/>
            <person name="Diaz-Espinosa J."/>
            <person name="Krunic A."/>
            <person name="Crnkovic C.M."/>
            <person name="Orjala J."/>
            <person name="Sanchez L.M."/>
            <person name="Ferreira A.G."/>
            <person name="Berlinck R.G.S."/>
            <person name="Eustaquio A.S."/>
        </authorList>
    </citation>
    <scope>NUCLEOTIDE SEQUENCE [LARGE SCALE GENOMIC DNA]</scope>
    <source>
        <strain evidence="6 7">Ab134</strain>
    </source>
</reference>
<dbReference type="EMBL" id="CP074126">
    <property type="protein sequence ID" value="QUS57552.1"/>
    <property type="molecule type" value="Genomic_DNA"/>
</dbReference>
<evidence type="ECO:0000256" key="4">
    <source>
        <dbReference type="PROSITE-ProRule" id="PRU00335"/>
    </source>
</evidence>
<evidence type="ECO:0000256" key="3">
    <source>
        <dbReference type="ARBA" id="ARBA00023163"/>
    </source>
</evidence>
<dbReference type="InterPro" id="IPR009057">
    <property type="entry name" value="Homeodomain-like_sf"/>
</dbReference>
<sequence>MIAMEMEKAPRGRPRRLDKEKILEIASNLFWQQGYEATSINELVTAMGITPPSLYAAYSSKEELYLAAIDRYSASYGRQMLSGLALHSCVYEALRTVLYECVEVFVGGDHPSGCMISTGLVESSNAQGALARKLADLRQQTVQIIADKFKSCETQFVEGTDLQALASFFGATIQGMAVQARDVNCPTELHKIADHSLSVLQACRRF</sequence>
<keyword evidence="1" id="KW-0805">Transcription regulation</keyword>
<dbReference type="InterPro" id="IPR036271">
    <property type="entry name" value="Tet_transcr_reg_TetR-rel_C_sf"/>
</dbReference>
<accession>A0ABX8ASC4</accession>
<evidence type="ECO:0000256" key="1">
    <source>
        <dbReference type="ARBA" id="ARBA00023015"/>
    </source>
</evidence>
<dbReference type="Gene3D" id="1.10.10.60">
    <property type="entry name" value="Homeodomain-like"/>
    <property type="match status" value="1"/>
</dbReference>
<dbReference type="PRINTS" id="PR00455">
    <property type="entry name" value="HTHTETR"/>
</dbReference>
<name>A0ABX8ASC4_9HYPH</name>
<evidence type="ECO:0000256" key="2">
    <source>
        <dbReference type="ARBA" id="ARBA00023125"/>
    </source>
</evidence>
<feature type="DNA-binding region" description="H-T-H motif" evidence="4">
    <location>
        <begin position="39"/>
        <end position="58"/>
    </location>
</feature>
<dbReference type="Gene3D" id="1.10.357.10">
    <property type="entry name" value="Tetracycline Repressor, domain 2"/>
    <property type="match status" value="1"/>
</dbReference>
<dbReference type="PANTHER" id="PTHR47506">
    <property type="entry name" value="TRANSCRIPTIONAL REGULATORY PROTEIN"/>
    <property type="match status" value="1"/>
</dbReference>
<gene>
    <name evidence="6" type="ORF">KGB56_09270</name>
</gene>
<dbReference type="InterPro" id="IPR001647">
    <property type="entry name" value="HTH_TetR"/>
</dbReference>
<evidence type="ECO:0000313" key="7">
    <source>
        <dbReference type="Proteomes" id="UP000680706"/>
    </source>
</evidence>
<protein>
    <submittedName>
        <fullName evidence="6">TetR/AcrR family transcriptional regulator</fullName>
    </submittedName>
</protein>
<dbReference type="SUPFAM" id="SSF46689">
    <property type="entry name" value="Homeodomain-like"/>
    <property type="match status" value="1"/>
</dbReference>
<proteinExistence type="predicted"/>
<dbReference type="PANTHER" id="PTHR47506:SF1">
    <property type="entry name" value="HTH-TYPE TRANSCRIPTIONAL REGULATOR YJDC"/>
    <property type="match status" value="1"/>
</dbReference>